<dbReference type="EMBL" id="CP144692">
    <property type="protein sequence ID" value="WVY95596.1"/>
    <property type="molecule type" value="Genomic_DNA"/>
</dbReference>
<dbReference type="AlphaFoldDB" id="A0AAQ3MR57"/>
<reference evidence="1 2" key="1">
    <citation type="journal article" date="2023" name="Life. Sci Alliance">
        <title>Evolutionary insights into 3D genome organization and epigenetic landscape of Vigna mungo.</title>
        <authorList>
            <person name="Junaid A."/>
            <person name="Singh B."/>
            <person name="Bhatia S."/>
        </authorList>
    </citation>
    <scope>NUCLEOTIDE SEQUENCE [LARGE SCALE GENOMIC DNA]</scope>
    <source>
        <strain evidence="1">Urdbean</strain>
    </source>
</reference>
<protein>
    <submittedName>
        <fullName evidence="1">Uncharacterized protein</fullName>
    </submittedName>
</protein>
<keyword evidence="2" id="KW-1185">Reference proteome</keyword>
<organism evidence="1 2">
    <name type="scientific">Vigna mungo</name>
    <name type="common">Black gram</name>
    <name type="synonym">Phaseolus mungo</name>
    <dbReference type="NCBI Taxonomy" id="3915"/>
    <lineage>
        <taxon>Eukaryota</taxon>
        <taxon>Viridiplantae</taxon>
        <taxon>Streptophyta</taxon>
        <taxon>Embryophyta</taxon>
        <taxon>Tracheophyta</taxon>
        <taxon>Spermatophyta</taxon>
        <taxon>Magnoliopsida</taxon>
        <taxon>eudicotyledons</taxon>
        <taxon>Gunneridae</taxon>
        <taxon>Pentapetalae</taxon>
        <taxon>rosids</taxon>
        <taxon>fabids</taxon>
        <taxon>Fabales</taxon>
        <taxon>Fabaceae</taxon>
        <taxon>Papilionoideae</taxon>
        <taxon>50 kb inversion clade</taxon>
        <taxon>NPAAA clade</taxon>
        <taxon>indigoferoid/millettioid clade</taxon>
        <taxon>Phaseoleae</taxon>
        <taxon>Vigna</taxon>
    </lineage>
</organism>
<sequence>MASSVGTSPLLLSVGIRSQPEADVKHNGPNIVGLKPLPYNIRKGELKTARLQSSSYTRRAAALETSNLAQNSLVLVPPHNPRNHLYRELSILSCQDPFHSNAASSLIFYASIL</sequence>
<evidence type="ECO:0000313" key="1">
    <source>
        <dbReference type="EMBL" id="WVY95596.1"/>
    </source>
</evidence>
<gene>
    <name evidence="1" type="ORF">V8G54_027747</name>
</gene>
<proteinExistence type="predicted"/>
<accession>A0AAQ3MR57</accession>
<name>A0AAQ3MR57_VIGMU</name>
<evidence type="ECO:0000313" key="2">
    <source>
        <dbReference type="Proteomes" id="UP001374535"/>
    </source>
</evidence>
<dbReference type="Proteomes" id="UP001374535">
    <property type="component" value="Chromosome 9"/>
</dbReference>